<evidence type="ECO:0000256" key="8">
    <source>
        <dbReference type="ARBA" id="ARBA00023306"/>
    </source>
</evidence>
<gene>
    <name evidence="12" type="ORF">C8R41DRAFT_54286</name>
</gene>
<evidence type="ECO:0000259" key="10">
    <source>
        <dbReference type="Pfam" id="PF13019"/>
    </source>
</evidence>
<evidence type="ECO:0000256" key="4">
    <source>
        <dbReference type="ARBA" id="ARBA00022490"/>
    </source>
</evidence>
<dbReference type="Pfam" id="PF13019">
    <property type="entry name" value="Sde2_N_Ubi_yeast"/>
    <property type="match status" value="1"/>
</dbReference>
<organism evidence="12 13">
    <name type="scientific">Lentinula lateritia</name>
    <dbReference type="NCBI Taxonomy" id="40482"/>
    <lineage>
        <taxon>Eukaryota</taxon>
        <taxon>Fungi</taxon>
        <taxon>Dikarya</taxon>
        <taxon>Basidiomycota</taxon>
        <taxon>Agaricomycotina</taxon>
        <taxon>Agaricomycetes</taxon>
        <taxon>Agaricomycetidae</taxon>
        <taxon>Agaricales</taxon>
        <taxon>Marasmiineae</taxon>
        <taxon>Omphalotaceae</taxon>
        <taxon>Lentinula</taxon>
    </lineage>
</organism>
<comment type="subcellular location">
    <subcellularLocation>
        <location evidence="2">Cytoplasm</location>
    </subcellularLocation>
    <subcellularLocation>
        <location evidence="1">Nucleus</location>
    </subcellularLocation>
</comment>
<reference evidence="12" key="1">
    <citation type="submission" date="2022-08" db="EMBL/GenBank/DDBJ databases">
        <title>A Global Phylogenomic Analysis of the Shiitake Genus Lentinula.</title>
        <authorList>
            <consortium name="DOE Joint Genome Institute"/>
            <person name="Sierra-Patev S."/>
            <person name="Min B."/>
            <person name="Naranjo-Ortiz M."/>
            <person name="Looney B."/>
            <person name="Konkel Z."/>
            <person name="Slot J.C."/>
            <person name="Sakamoto Y."/>
            <person name="Steenwyk J.L."/>
            <person name="Rokas A."/>
            <person name="Carro J."/>
            <person name="Camarero S."/>
            <person name="Ferreira P."/>
            <person name="Molpeceres G."/>
            <person name="Ruiz-Duenas F.J."/>
            <person name="Serrano A."/>
            <person name="Henrissat B."/>
            <person name="Drula E."/>
            <person name="Hughes K.W."/>
            <person name="Mata J.L."/>
            <person name="Ishikawa N.K."/>
            <person name="Vargas-Isla R."/>
            <person name="Ushijima S."/>
            <person name="Smith C.A."/>
            <person name="Ahrendt S."/>
            <person name="Andreopoulos W."/>
            <person name="He G."/>
            <person name="Labutti K."/>
            <person name="Lipzen A."/>
            <person name="Ng V."/>
            <person name="Riley R."/>
            <person name="Sandor L."/>
            <person name="Barry K."/>
            <person name="Martinez A.T."/>
            <person name="Xiao Y."/>
            <person name="Gibbons J.G."/>
            <person name="Terashima K."/>
            <person name="Grigoriev I.V."/>
            <person name="Hibbett D.S."/>
        </authorList>
    </citation>
    <scope>NUCLEOTIDE SEQUENCE</scope>
    <source>
        <strain evidence="12">RHP3577 ss4</strain>
    </source>
</reference>
<comment type="caution">
    <text evidence="12">The sequence shown here is derived from an EMBL/GenBank/DDBJ whole genome shotgun (WGS) entry which is preliminary data.</text>
</comment>
<evidence type="ECO:0000313" key="12">
    <source>
        <dbReference type="EMBL" id="KAJ4467279.1"/>
    </source>
</evidence>
<feature type="domain" description="SDE2-like" evidence="11">
    <location>
        <begin position="81"/>
        <end position="207"/>
    </location>
</feature>
<dbReference type="InterPro" id="IPR053822">
    <property type="entry name" value="SDE2-like_dom"/>
</dbReference>
<comment type="similarity">
    <text evidence="3">Belongs to the SDE2 family.</text>
</comment>
<keyword evidence="7" id="KW-0539">Nucleus</keyword>
<feature type="compositionally biased region" description="Polar residues" evidence="9">
    <location>
        <begin position="158"/>
        <end position="175"/>
    </location>
</feature>
<proteinExistence type="inferred from homology"/>
<name>A0ABQ8V175_9AGAR</name>
<feature type="compositionally biased region" description="Polar residues" evidence="9">
    <location>
        <begin position="97"/>
        <end position="106"/>
    </location>
</feature>
<evidence type="ECO:0000256" key="6">
    <source>
        <dbReference type="ARBA" id="ARBA00023187"/>
    </source>
</evidence>
<accession>A0ABQ8V175</accession>
<evidence type="ECO:0000256" key="2">
    <source>
        <dbReference type="ARBA" id="ARBA00004496"/>
    </source>
</evidence>
<evidence type="ECO:0000256" key="3">
    <source>
        <dbReference type="ARBA" id="ARBA00008726"/>
    </source>
</evidence>
<evidence type="ECO:0000313" key="13">
    <source>
        <dbReference type="Proteomes" id="UP001150217"/>
    </source>
</evidence>
<evidence type="ECO:0000256" key="5">
    <source>
        <dbReference type="ARBA" id="ARBA00022664"/>
    </source>
</evidence>
<sequence length="263" mass="28243">MITNVLVSSFAPFGTLTLAAPSVTQISNVLSLLTEKYPLLPSSGLILSSHSGITPEDTSLASLCENGPNLISLRLSPRVLGGKGGFGSQLRAAGGRMSSQKTNNNDSCRDLSGRRLSTLKEAKKLAEYLESEPERLAAKAEAQKAKLEALERRLGIDNPSTGAGPSRTGSSSSEQPAKLAGKKHRFDDTEYLEQSRELVENVKSAVSAEEEKGQVVARLQVANRRTVFKDSSSVQDADPCSCTPCPNRGRRCLRDNIVHVHIL</sequence>
<keyword evidence="8" id="KW-0131">Cell cycle</keyword>
<evidence type="ECO:0000256" key="7">
    <source>
        <dbReference type="ARBA" id="ARBA00023242"/>
    </source>
</evidence>
<dbReference type="EMBL" id="JANVFT010000109">
    <property type="protein sequence ID" value="KAJ4467279.1"/>
    <property type="molecule type" value="Genomic_DNA"/>
</dbReference>
<dbReference type="PANTHER" id="PTHR12786">
    <property type="entry name" value="SPLICING FACTOR SF3A-RELATED"/>
    <property type="match status" value="1"/>
</dbReference>
<keyword evidence="5" id="KW-0507">mRNA processing</keyword>
<evidence type="ECO:0000256" key="9">
    <source>
        <dbReference type="SAM" id="MobiDB-lite"/>
    </source>
</evidence>
<dbReference type="Pfam" id="PF22782">
    <property type="entry name" value="SDE2"/>
    <property type="match status" value="1"/>
</dbReference>
<feature type="region of interest" description="Disordered" evidence="9">
    <location>
        <begin position="90"/>
        <end position="114"/>
    </location>
</feature>
<dbReference type="InterPro" id="IPR051421">
    <property type="entry name" value="RNA_Proc_DNA_Dmg_Regulator"/>
</dbReference>
<feature type="region of interest" description="Disordered" evidence="9">
    <location>
        <begin position="152"/>
        <end position="186"/>
    </location>
</feature>
<dbReference type="PANTHER" id="PTHR12786:SF1">
    <property type="entry name" value="SPLICING REGULATOR SDE2"/>
    <property type="match status" value="1"/>
</dbReference>
<protein>
    <submittedName>
        <fullName evidence="12">Telomere stability and silencing-domain-containing protein</fullName>
    </submittedName>
</protein>
<dbReference type="Proteomes" id="UP001150217">
    <property type="component" value="Unassembled WGS sequence"/>
</dbReference>
<feature type="domain" description="Sde2 ubiquitin" evidence="10">
    <location>
        <begin position="3"/>
        <end position="80"/>
    </location>
</feature>
<evidence type="ECO:0000256" key="1">
    <source>
        <dbReference type="ARBA" id="ARBA00004123"/>
    </source>
</evidence>
<keyword evidence="4" id="KW-0963">Cytoplasm</keyword>
<keyword evidence="6" id="KW-0508">mRNA splicing</keyword>
<dbReference type="InterPro" id="IPR024974">
    <property type="entry name" value="Sde2_N"/>
</dbReference>
<keyword evidence="13" id="KW-1185">Reference proteome</keyword>
<evidence type="ECO:0000259" key="11">
    <source>
        <dbReference type="Pfam" id="PF22782"/>
    </source>
</evidence>